<dbReference type="AlphaFoldDB" id="A0AAD6NUQ4"/>
<comment type="caution">
    <text evidence="1">The sequence shown here is derived from an EMBL/GenBank/DDBJ whole genome shotgun (WGS) entry which is preliminary data.</text>
</comment>
<reference evidence="1 2" key="1">
    <citation type="journal article" date="2023" name="Int. J. Mol. Sci.">
        <title>De Novo Assembly and Annotation of 11 Diverse Shrub Willow (Salix) Genomes Reveals Novel Gene Organization in Sex-Linked Regions.</title>
        <authorList>
            <person name="Hyden B."/>
            <person name="Feng K."/>
            <person name="Yates T.B."/>
            <person name="Jawdy S."/>
            <person name="Cereghino C."/>
            <person name="Smart L.B."/>
            <person name="Muchero W."/>
        </authorList>
    </citation>
    <scope>NUCLEOTIDE SEQUENCE [LARGE SCALE GENOMIC DNA]</scope>
    <source>
        <tissue evidence="1">Shoot tip</tissue>
    </source>
</reference>
<protein>
    <submittedName>
        <fullName evidence="1">Uncharacterized protein</fullName>
    </submittedName>
</protein>
<proteinExistence type="predicted"/>
<dbReference type="Proteomes" id="UP001162972">
    <property type="component" value="Chromosome 2"/>
</dbReference>
<dbReference type="EMBL" id="JAPFFJ010000017">
    <property type="protein sequence ID" value="KAJ6405808.1"/>
    <property type="molecule type" value="Genomic_DNA"/>
</dbReference>
<accession>A0AAD6NUQ4</accession>
<organism evidence="1 2">
    <name type="scientific">Salix udensis</name>
    <dbReference type="NCBI Taxonomy" id="889485"/>
    <lineage>
        <taxon>Eukaryota</taxon>
        <taxon>Viridiplantae</taxon>
        <taxon>Streptophyta</taxon>
        <taxon>Embryophyta</taxon>
        <taxon>Tracheophyta</taxon>
        <taxon>Spermatophyta</taxon>
        <taxon>Magnoliopsida</taxon>
        <taxon>eudicotyledons</taxon>
        <taxon>Gunneridae</taxon>
        <taxon>Pentapetalae</taxon>
        <taxon>rosids</taxon>
        <taxon>fabids</taxon>
        <taxon>Malpighiales</taxon>
        <taxon>Salicaceae</taxon>
        <taxon>Saliceae</taxon>
        <taxon>Salix</taxon>
    </lineage>
</organism>
<evidence type="ECO:0000313" key="2">
    <source>
        <dbReference type="Proteomes" id="UP001162972"/>
    </source>
</evidence>
<keyword evidence="2" id="KW-1185">Reference proteome</keyword>
<gene>
    <name evidence="1" type="ORF">OIU84_013721</name>
</gene>
<sequence>MSHSTTSSSFDFCILFAQGIGFLALQRYVRLCLVIGEGISLHCCAAMVYFLKCSLSWHGPPLAPKLEEGEKQRTSPRIRNHGVLCPFTAWDSRIMKAYKPKVSRTCFDLIFFIPCNFDVPFLIVG</sequence>
<evidence type="ECO:0000313" key="1">
    <source>
        <dbReference type="EMBL" id="KAJ6405808.1"/>
    </source>
</evidence>
<name>A0AAD6NUQ4_9ROSI</name>